<accession>A0A0P4R207</accession>
<evidence type="ECO:0000313" key="2">
    <source>
        <dbReference type="Proteomes" id="UP000048965"/>
    </source>
</evidence>
<keyword evidence="2" id="KW-1185">Reference proteome</keyword>
<protein>
    <submittedName>
        <fullName evidence="1">Uncharacterized protein</fullName>
    </submittedName>
</protein>
<name>A0A0P4R207_9ACTN</name>
<proteinExistence type="predicted"/>
<comment type="caution">
    <text evidence="1">The sequence shown here is derived from an EMBL/GenBank/DDBJ whole genome shotgun (WGS) entry which is preliminary data.</text>
</comment>
<dbReference type="AlphaFoldDB" id="A0A0P4R207"/>
<dbReference type="EMBL" id="BBNO01000001">
    <property type="protein sequence ID" value="GAO06670.1"/>
    <property type="molecule type" value="Genomic_DNA"/>
</dbReference>
<organism evidence="1 2">
    <name type="scientific">Streptomyces lydicamycinicus</name>
    <dbReference type="NCBI Taxonomy" id="1546107"/>
    <lineage>
        <taxon>Bacteria</taxon>
        <taxon>Bacillati</taxon>
        <taxon>Actinomycetota</taxon>
        <taxon>Actinomycetes</taxon>
        <taxon>Kitasatosporales</taxon>
        <taxon>Streptomycetaceae</taxon>
        <taxon>Streptomyces</taxon>
    </lineage>
</organism>
<reference evidence="2" key="1">
    <citation type="submission" date="2014-09" db="EMBL/GenBank/DDBJ databases">
        <title>Whole genome shotgun sequence of Streptomyces sp. NBRC 110027.</title>
        <authorList>
            <person name="Komaki H."/>
            <person name="Ichikawa N."/>
            <person name="Katano-Makiyama Y."/>
            <person name="Hosoyama A."/>
            <person name="Hashimoto M."/>
            <person name="Uohara A."/>
            <person name="Kitahashi Y."/>
            <person name="Ohji S."/>
            <person name="Kimura A."/>
            <person name="Yamazoe A."/>
            <person name="Igarashi Y."/>
            <person name="Fujita N."/>
        </authorList>
    </citation>
    <scope>NUCLEOTIDE SEQUENCE [LARGE SCALE GENOMIC DNA]</scope>
    <source>
        <strain evidence="2">NBRC 110027</strain>
    </source>
</reference>
<reference evidence="1 2" key="2">
    <citation type="journal article" date="2015" name="Stand. Genomic Sci.">
        <title>Draft genome sequence of marine-derived Streptomyces sp. TP-A0598, a producer of anti-MRSA antibiotic lydicamycins.</title>
        <authorList>
            <person name="Komaki H."/>
            <person name="Ichikawa N."/>
            <person name="Hosoyama A."/>
            <person name="Fujita N."/>
            <person name="Igarashi Y."/>
        </authorList>
    </citation>
    <scope>NUCLEOTIDE SEQUENCE [LARGE SCALE GENOMIC DNA]</scope>
    <source>
        <strain evidence="1 2">NBRC 110027</strain>
    </source>
</reference>
<dbReference type="Proteomes" id="UP000048965">
    <property type="component" value="Unassembled WGS sequence"/>
</dbReference>
<evidence type="ECO:0000313" key="1">
    <source>
        <dbReference type="EMBL" id="GAO06670.1"/>
    </source>
</evidence>
<gene>
    <name evidence="1" type="ORF">TPA0598_01_10410</name>
</gene>
<sequence>MLPAPDLREIESRLKNVHLDPWGPDGVRYICVLFWDYRGYRHLTNHVGWNVWQRWHQSSGEFWDLFLAGCYCWGPRDYYGDEGLLLTPDRGDRNHPPFRWSPRQSECLAREMADRAGSAGAPPWNFSGPLELVVVGARRAGQDVDIDWAGLRFATISANWLSAAVSDYTEAHVHWDQDLVLDQLPSPGDFQDDLSRELKRDLIKHIGLIKLLFHHW</sequence>